<sequence length="447" mass="52680">MDDSLLYEYFGNMDVEAIYAPSNEVNVIYQLISWVSSIISDDVIDLREKQSLYKERPIASQFLECDGKSCIFQVDKYENFQNNNCEKILDNSHIQEEFDTTSDELYQSLSVTSGSSIIDWKDFSFNQEYHQNQDEKTIDTDEVLIEDTNDTKTSDDHSIDKEKNLSFVVELSHNYLEEITLEDNMIEDGIENTDDNLLYDKAQPLEGENKFDGYESIKRTGFENLQMNCSEHKNLLPYSKEKEMLLFTKESEMLQRICYMKWKPFSMKKKVTIKKLLLPNNIGWDMLQEFRKLSRYDIIDMYPDNFDYEEMKHMDMINDKSQENYTSNTHLIGFNMDDDSNINYMSEDLSETVQTSYEQCDQLYSNNFCIDRINDNHHCDIDLDAMRSIVKMKDYISSDDINYGSVVQEEYTLKKNVNRHETLGQTLPWEIFPTLRLEQYELPSPAS</sequence>
<evidence type="ECO:0000313" key="2">
    <source>
        <dbReference type="Proteomes" id="UP001162992"/>
    </source>
</evidence>
<comment type="caution">
    <text evidence="1">The sequence shown here is derived from an EMBL/GenBank/DDBJ whole genome shotgun (WGS) entry which is preliminary data.</text>
</comment>
<organism evidence="1 2">
    <name type="scientific">Diphasiastrum complanatum</name>
    <name type="common">Issler's clubmoss</name>
    <name type="synonym">Lycopodium complanatum</name>
    <dbReference type="NCBI Taxonomy" id="34168"/>
    <lineage>
        <taxon>Eukaryota</taxon>
        <taxon>Viridiplantae</taxon>
        <taxon>Streptophyta</taxon>
        <taxon>Embryophyta</taxon>
        <taxon>Tracheophyta</taxon>
        <taxon>Lycopodiopsida</taxon>
        <taxon>Lycopodiales</taxon>
        <taxon>Lycopodiaceae</taxon>
        <taxon>Lycopodioideae</taxon>
        <taxon>Diphasiastrum</taxon>
    </lineage>
</organism>
<protein>
    <submittedName>
        <fullName evidence="1">Uncharacterized protein</fullName>
    </submittedName>
</protein>
<reference evidence="2" key="1">
    <citation type="journal article" date="2024" name="Proc. Natl. Acad. Sci. U.S.A.">
        <title>Extraordinary preservation of gene collinearity over three hundred million years revealed in homosporous lycophytes.</title>
        <authorList>
            <person name="Li C."/>
            <person name="Wickell D."/>
            <person name="Kuo L.Y."/>
            <person name="Chen X."/>
            <person name="Nie B."/>
            <person name="Liao X."/>
            <person name="Peng D."/>
            <person name="Ji J."/>
            <person name="Jenkins J."/>
            <person name="Williams M."/>
            <person name="Shu S."/>
            <person name="Plott C."/>
            <person name="Barry K."/>
            <person name="Rajasekar S."/>
            <person name="Grimwood J."/>
            <person name="Han X."/>
            <person name="Sun S."/>
            <person name="Hou Z."/>
            <person name="He W."/>
            <person name="Dai G."/>
            <person name="Sun C."/>
            <person name="Schmutz J."/>
            <person name="Leebens-Mack J.H."/>
            <person name="Li F.W."/>
            <person name="Wang L."/>
        </authorList>
    </citation>
    <scope>NUCLEOTIDE SEQUENCE [LARGE SCALE GENOMIC DNA]</scope>
    <source>
        <strain evidence="2">cv. PW_Plant_1</strain>
    </source>
</reference>
<dbReference type="Proteomes" id="UP001162992">
    <property type="component" value="Chromosome 4"/>
</dbReference>
<dbReference type="EMBL" id="CM055095">
    <property type="protein sequence ID" value="KAJ7558442.1"/>
    <property type="molecule type" value="Genomic_DNA"/>
</dbReference>
<keyword evidence="2" id="KW-1185">Reference proteome</keyword>
<name>A0ACC2DWA9_DIPCM</name>
<proteinExistence type="predicted"/>
<accession>A0ACC2DWA9</accession>
<evidence type="ECO:0000313" key="1">
    <source>
        <dbReference type="EMBL" id="KAJ7558442.1"/>
    </source>
</evidence>
<gene>
    <name evidence="1" type="ORF">O6H91_04G039300</name>
</gene>